<comment type="function">
    <text evidence="9 10">The RecF protein is involved in DNA metabolism; it is required for DNA replication and normal SOS inducibility. RecF binds preferentially to single-stranded, linear DNA. It also seems to bind ATP.</text>
</comment>
<keyword evidence="4 9" id="KW-0963">Cytoplasm</keyword>
<evidence type="ECO:0000256" key="7">
    <source>
        <dbReference type="ARBA" id="ARBA00022840"/>
    </source>
</evidence>
<keyword evidence="5 9" id="KW-0235">DNA replication</keyword>
<dbReference type="InterPro" id="IPR001238">
    <property type="entry name" value="DNA-binding_RecF"/>
</dbReference>
<dbReference type="FunCoup" id="A0A540VI61">
    <property type="interactions" value="223"/>
</dbReference>
<dbReference type="PROSITE" id="PS00618">
    <property type="entry name" value="RECF_2"/>
    <property type="match status" value="1"/>
</dbReference>
<feature type="domain" description="RecF/RecN/SMC N-terminal" evidence="11">
    <location>
        <begin position="3"/>
        <end position="412"/>
    </location>
</feature>
<keyword evidence="9 10" id="KW-0234">DNA repair</keyword>
<dbReference type="PANTHER" id="PTHR32182:SF0">
    <property type="entry name" value="DNA REPLICATION AND REPAIR PROTEIN RECF"/>
    <property type="match status" value="1"/>
</dbReference>
<dbReference type="GO" id="GO:0006260">
    <property type="term" value="P:DNA replication"/>
    <property type="evidence" value="ECO:0007669"/>
    <property type="project" value="UniProtKB-UniRule"/>
</dbReference>
<dbReference type="PANTHER" id="PTHR32182">
    <property type="entry name" value="DNA REPLICATION AND REPAIR PROTEIN RECF"/>
    <property type="match status" value="1"/>
</dbReference>
<dbReference type="InterPro" id="IPR003395">
    <property type="entry name" value="RecF/RecN/SMC_N"/>
</dbReference>
<evidence type="ECO:0000313" key="13">
    <source>
        <dbReference type="Proteomes" id="UP000317371"/>
    </source>
</evidence>
<keyword evidence="8 9" id="KW-0238">DNA-binding</keyword>
<evidence type="ECO:0000256" key="9">
    <source>
        <dbReference type="HAMAP-Rule" id="MF_00365"/>
    </source>
</evidence>
<dbReference type="InterPro" id="IPR027417">
    <property type="entry name" value="P-loop_NTPase"/>
</dbReference>
<comment type="subcellular location">
    <subcellularLocation>
        <location evidence="1 9 10">Cytoplasm</location>
    </subcellularLocation>
</comment>
<organism evidence="12 13">
    <name type="scientific">Litorilinea aerophila</name>
    <dbReference type="NCBI Taxonomy" id="1204385"/>
    <lineage>
        <taxon>Bacteria</taxon>
        <taxon>Bacillati</taxon>
        <taxon>Chloroflexota</taxon>
        <taxon>Caldilineae</taxon>
        <taxon>Caldilineales</taxon>
        <taxon>Caldilineaceae</taxon>
        <taxon>Litorilinea</taxon>
    </lineage>
</organism>
<dbReference type="GO" id="GO:0003697">
    <property type="term" value="F:single-stranded DNA binding"/>
    <property type="evidence" value="ECO:0007669"/>
    <property type="project" value="UniProtKB-UniRule"/>
</dbReference>
<dbReference type="InterPro" id="IPR042174">
    <property type="entry name" value="RecF_2"/>
</dbReference>
<dbReference type="GO" id="GO:0005737">
    <property type="term" value="C:cytoplasm"/>
    <property type="evidence" value="ECO:0007669"/>
    <property type="project" value="UniProtKB-SubCell"/>
</dbReference>
<dbReference type="GO" id="GO:0006302">
    <property type="term" value="P:double-strand break repair"/>
    <property type="evidence" value="ECO:0007669"/>
    <property type="project" value="TreeGrafter"/>
</dbReference>
<dbReference type="Pfam" id="PF02463">
    <property type="entry name" value="SMC_N"/>
    <property type="match status" value="1"/>
</dbReference>
<dbReference type="Proteomes" id="UP000317371">
    <property type="component" value="Unassembled WGS sequence"/>
</dbReference>
<dbReference type="InParanoid" id="A0A540VI61"/>
<dbReference type="HAMAP" id="MF_00365">
    <property type="entry name" value="RecF"/>
    <property type="match status" value="1"/>
</dbReference>
<dbReference type="EMBL" id="VIGC01000008">
    <property type="protein sequence ID" value="TQE96430.1"/>
    <property type="molecule type" value="Genomic_DNA"/>
</dbReference>
<dbReference type="SUPFAM" id="SSF52540">
    <property type="entry name" value="P-loop containing nucleoside triphosphate hydrolases"/>
    <property type="match status" value="1"/>
</dbReference>
<evidence type="ECO:0000256" key="6">
    <source>
        <dbReference type="ARBA" id="ARBA00022741"/>
    </source>
</evidence>
<name>A0A540VI61_9CHLR</name>
<evidence type="ECO:0000256" key="8">
    <source>
        <dbReference type="ARBA" id="ARBA00023125"/>
    </source>
</evidence>
<dbReference type="RefSeq" id="WP_141609575.1">
    <property type="nucleotide sequence ID" value="NZ_VIGC02000008.1"/>
</dbReference>
<protein>
    <recommendedName>
        <fullName evidence="3 9">DNA replication and repair protein RecF</fullName>
    </recommendedName>
</protein>
<evidence type="ECO:0000256" key="1">
    <source>
        <dbReference type="ARBA" id="ARBA00004496"/>
    </source>
</evidence>
<keyword evidence="9 10" id="KW-0742">SOS response</keyword>
<comment type="similarity">
    <text evidence="2 9 10">Belongs to the RecF family.</text>
</comment>
<keyword evidence="13" id="KW-1185">Reference proteome</keyword>
<proteinExistence type="inferred from homology"/>
<dbReference type="GO" id="GO:0009432">
    <property type="term" value="P:SOS response"/>
    <property type="evidence" value="ECO:0007669"/>
    <property type="project" value="UniProtKB-UniRule"/>
</dbReference>
<evidence type="ECO:0000313" key="12">
    <source>
        <dbReference type="EMBL" id="TQE96430.1"/>
    </source>
</evidence>
<evidence type="ECO:0000259" key="11">
    <source>
        <dbReference type="Pfam" id="PF02463"/>
    </source>
</evidence>
<dbReference type="NCBIfam" id="TIGR00611">
    <property type="entry name" value="recf"/>
    <property type="match status" value="1"/>
</dbReference>
<dbReference type="PROSITE" id="PS00617">
    <property type="entry name" value="RECF_1"/>
    <property type="match status" value="1"/>
</dbReference>
<evidence type="ECO:0000256" key="3">
    <source>
        <dbReference type="ARBA" id="ARBA00020170"/>
    </source>
</evidence>
<dbReference type="Gene3D" id="3.40.50.300">
    <property type="entry name" value="P-loop containing nucleotide triphosphate hydrolases"/>
    <property type="match status" value="1"/>
</dbReference>
<keyword evidence="9 10" id="KW-0227">DNA damage</keyword>
<reference evidence="12 13" key="1">
    <citation type="submission" date="2019-06" db="EMBL/GenBank/DDBJ databases">
        <title>Genome sequence of Litorilinea aerophila BAA-2444.</title>
        <authorList>
            <person name="Maclea K.S."/>
            <person name="Maurais E.G."/>
            <person name="Iannazzi L.C."/>
        </authorList>
    </citation>
    <scope>NUCLEOTIDE SEQUENCE [LARGE SCALE GENOMIC DNA]</scope>
    <source>
        <strain evidence="12 13">ATCC BAA-2444</strain>
    </source>
</reference>
<dbReference type="InterPro" id="IPR018078">
    <property type="entry name" value="DNA-binding_RecF_CS"/>
</dbReference>
<dbReference type="GO" id="GO:0000731">
    <property type="term" value="P:DNA synthesis involved in DNA repair"/>
    <property type="evidence" value="ECO:0007669"/>
    <property type="project" value="TreeGrafter"/>
</dbReference>
<evidence type="ECO:0000256" key="10">
    <source>
        <dbReference type="RuleBase" id="RU000578"/>
    </source>
</evidence>
<dbReference type="GO" id="GO:0005524">
    <property type="term" value="F:ATP binding"/>
    <property type="evidence" value="ECO:0007669"/>
    <property type="project" value="UniProtKB-UniRule"/>
</dbReference>
<evidence type="ECO:0000256" key="2">
    <source>
        <dbReference type="ARBA" id="ARBA00008016"/>
    </source>
</evidence>
<accession>A0A540VI61</accession>
<evidence type="ECO:0000256" key="5">
    <source>
        <dbReference type="ARBA" id="ARBA00022705"/>
    </source>
</evidence>
<comment type="caution">
    <text evidence="12">The sequence shown here is derived from an EMBL/GenBank/DDBJ whole genome shotgun (WGS) entry which is preliminary data.</text>
</comment>
<dbReference type="OrthoDB" id="9803889at2"/>
<gene>
    <name evidence="9" type="primary">recF</name>
    <name evidence="12" type="ORF">FKZ61_08045</name>
</gene>
<evidence type="ECO:0000256" key="4">
    <source>
        <dbReference type="ARBA" id="ARBA00022490"/>
    </source>
</evidence>
<dbReference type="AlphaFoldDB" id="A0A540VI61"/>
<feature type="binding site" evidence="9">
    <location>
        <begin position="30"/>
        <end position="37"/>
    </location>
    <ligand>
        <name>ATP</name>
        <dbReference type="ChEBI" id="CHEBI:30616"/>
    </ligand>
</feature>
<sequence>MFLAHLSLTHFRNYHRLELDFTRRLTLLQGHNAQGKTNLLEAIYFLATSKPVHALAEREVVDWQAQQEPIPFCRVAARVELQEGERPRSLELEIILAPRGENGHFAKQVKINGVNRRSLDLVGLMRAVLFLPEDVKLVDGSPGERRRYLDIALCQIDPTYCRALSAYQKVLTQRNSLLKRLREAPGASRARPHDPAVEAQLSFWDEKLAQHGSYVVARRHNFILALEQIARTRHHDLTNGLEELALQYVPGFNPGHLSAMEYELLRAGGEPSPQEWQAIRTPLAPQEVATHFLAKLASRRSRELAAGATLYGPHRDDFRFLANGRDLRTYGSRGQQRTAALSLKLAEVQAMTEATGVAPLLLLDDVMSELDARRRRTLLQVLDGVAQAIVTTTDWEDFTPEFRRQAQLLQVRNGTVEPASAGPQELEE</sequence>
<keyword evidence="7 9" id="KW-0067">ATP-binding</keyword>
<dbReference type="Gene3D" id="1.20.1050.90">
    <property type="entry name" value="RecF/RecN/SMC, N-terminal domain"/>
    <property type="match status" value="1"/>
</dbReference>
<keyword evidence="6 9" id="KW-0547">Nucleotide-binding</keyword>